<dbReference type="SUPFAM" id="SSF52833">
    <property type="entry name" value="Thioredoxin-like"/>
    <property type="match status" value="1"/>
</dbReference>
<reference evidence="3" key="1">
    <citation type="journal article" date="2023" name="GigaByte">
        <title>Genome assembly of the bearded iris, Iris pallida Lam.</title>
        <authorList>
            <person name="Bruccoleri R.E."/>
            <person name="Oakeley E.J."/>
            <person name="Faust A.M.E."/>
            <person name="Altorfer M."/>
            <person name="Dessus-Babus S."/>
            <person name="Burckhardt D."/>
            <person name="Oertli M."/>
            <person name="Naumann U."/>
            <person name="Petersen F."/>
            <person name="Wong J."/>
        </authorList>
    </citation>
    <scope>NUCLEOTIDE SEQUENCE</scope>
    <source>
        <strain evidence="3">GSM-AAB239-AS_SAM_17_03QT</strain>
    </source>
</reference>
<dbReference type="InterPro" id="IPR002109">
    <property type="entry name" value="Glutaredoxin"/>
</dbReference>
<gene>
    <name evidence="3" type="ORF">M6B38_220890</name>
</gene>
<dbReference type="PROSITE" id="PS51354">
    <property type="entry name" value="GLUTAREDOXIN_2"/>
    <property type="match status" value="1"/>
</dbReference>
<dbReference type="PANTHER" id="PTHR45669:SF12">
    <property type="entry name" value="EMB|CAB85507.1"/>
    <property type="match status" value="1"/>
</dbReference>
<comment type="caution">
    <text evidence="3">The sequence shown here is derived from an EMBL/GenBank/DDBJ whole genome shotgun (WGS) entry which is preliminary data.</text>
</comment>
<dbReference type="Pfam" id="PF23733">
    <property type="entry name" value="GRXCR1-2_C"/>
    <property type="match status" value="1"/>
</dbReference>
<accession>A0AAX6DYV8</accession>
<dbReference type="EMBL" id="JANAVB010041219">
    <property type="protein sequence ID" value="KAJ6796913.1"/>
    <property type="molecule type" value="Genomic_DNA"/>
</dbReference>
<dbReference type="PANTHER" id="PTHR45669">
    <property type="entry name" value="GLUTAREDOXIN DOMAIN-CONTAINING CYSTEINE-RICH PROTEIN CG12206-RELATED"/>
    <property type="match status" value="1"/>
</dbReference>
<dbReference type="AlphaFoldDB" id="A0AAX6DYV8"/>
<name>A0AAX6DYV8_IRIPA</name>
<organism evidence="3 4">
    <name type="scientific">Iris pallida</name>
    <name type="common">Sweet iris</name>
    <dbReference type="NCBI Taxonomy" id="29817"/>
    <lineage>
        <taxon>Eukaryota</taxon>
        <taxon>Viridiplantae</taxon>
        <taxon>Streptophyta</taxon>
        <taxon>Embryophyta</taxon>
        <taxon>Tracheophyta</taxon>
        <taxon>Spermatophyta</taxon>
        <taxon>Magnoliopsida</taxon>
        <taxon>Liliopsida</taxon>
        <taxon>Asparagales</taxon>
        <taxon>Iridaceae</taxon>
        <taxon>Iridoideae</taxon>
        <taxon>Irideae</taxon>
        <taxon>Iris</taxon>
    </lineage>
</organism>
<evidence type="ECO:0000313" key="4">
    <source>
        <dbReference type="Proteomes" id="UP001140949"/>
    </source>
</evidence>
<feature type="region of interest" description="Disordered" evidence="1">
    <location>
        <begin position="123"/>
        <end position="191"/>
    </location>
</feature>
<dbReference type="Proteomes" id="UP001140949">
    <property type="component" value="Unassembled WGS sequence"/>
</dbReference>
<reference evidence="3" key="2">
    <citation type="submission" date="2023-04" db="EMBL/GenBank/DDBJ databases">
        <authorList>
            <person name="Bruccoleri R.E."/>
            <person name="Oakeley E.J."/>
            <person name="Faust A.-M."/>
            <person name="Dessus-Babus S."/>
            <person name="Altorfer M."/>
            <person name="Burckhardt D."/>
            <person name="Oertli M."/>
            <person name="Naumann U."/>
            <person name="Petersen F."/>
            <person name="Wong J."/>
        </authorList>
    </citation>
    <scope>NUCLEOTIDE SEQUENCE</scope>
    <source>
        <strain evidence="3">GSM-AAB239-AS_SAM_17_03QT</strain>
        <tissue evidence="3">Leaf</tissue>
    </source>
</reference>
<evidence type="ECO:0000256" key="1">
    <source>
        <dbReference type="SAM" id="MobiDB-lite"/>
    </source>
</evidence>
<evidence type="ECO:0000313" key="3">
    <source>
        <dbReference type="EMBL" id="KAJ6796913.1"/>
    </source>
</evidence>
<sequence length="410" mass="44576">MGCISSKLLATADDLDRRISTHHVVSLTSSTYGVLSLDRRDGEEQEKEVEESSVVVVAAASKATTNRTPMIPVALTPDKKKPTTTREAPPTEVINTWELMKDLTGNQTAIWSPAMKPAIKPAVAAATPTPRKRKVLQGKENNNNNNNNNNSSVSRALSSSANSTPKEVVPSRVLRPFSSAANKKPSPLTIDVKKPSRIDREWGGGGAVSGSKRSLSPLFDPELVASFERELRREGREQIKKMVSPKVPGLLESFEPKCPPGGENAVVLYTTTLRGIRKTFEDCNAARGAVESHGVRVVEKDISMDSGFREELRALMGRKEVRPPVVFVKGRLIGGAEEVLKLEEEGKLGLLFEGMPKNDENGCGVCGGMRFVMCRECNGSCKVLHEEEGSTVKCQHCNENGLIHCPNCTC</sequence>
<dbReference type="InterPro" id="IPR036249">
    <property type="entry name" value="Thioredoxin-like_sf"/>
</dbReference>
<feature type="compositionally biased region" description="Low complexity" evidence="1">
    <location>
        <begin position="141"/>
        <end position="163"/>
    </location>
</feature>
<dbReference type="CDD" id="cd03031">
    <property type="entry name" value="GRX_GRX_like"/>
    <property type="match status" value="1"/>
</dbReference>
<evidence type="ECO:0000259" key="2">
    <source>
        <dbReference type="Pfam" id="PF00462"/>
    </source>
</evidence>
<protein>
    <recommendedName>
        <fullName evidence="2">Glutaredoxin domain-containing protein</fullName>
    </recommendedName>
</protein>
<proteinExistence type="predicted"/>
<dbReference type="Pfam" id="PF00462">
    <property type="entry name" value="Glutaredoxin"/>
    <property type="match status" value="1"/>
</dbReference>
<feature type="domain" description="Glutaredoxin" evidence="2">
    <location>
        <begin position="266"/>
        <end position="333"/>
    </location>
</feature>
<keyword evidence="4" id="KW-1185">Reference proteome</keyword>
<dbReference type="Gene3D" id="3.40.30.10">
    <property type="entry name" value="Glutaredoxin"/>
    <property type="match status" value="1"/>
</dbReference>